<keyword evidence="3 4" id="KW-0041">Annexin</keyword>
<evidence type="ECO:0000256" key="3">
    <source>
        <dbReference type="ARBA" id="ARBA00023216"/>
    </source>
</evidence>
<protein>
    <recommendedName>
        <fullName evidence="4">Annexin</fullName>
    </recommendedName>
</protein>
<keyword evidence="2 4" id="KW-0677">Repeat</keyword>
<keyword evidence="6" id="KW-1185">Reference proteome</keyword>
<dbReference type="FunFam" id="1.10.220.10:FF:000003">
    <property type="entry name" value="Annexin"/>
    <property type="match status" value="1"/>
</dbReference>
<dbReference type="Pfam" id="PF00191">
    <property type="entry name" value="Annexin"/>
    <property type="match status" value="3"/>
</dbReference>
<evidence type="ECO:0000313" key="7">
    <source>
        <dbReference type="RefSeq" id="XP_012930939.1"/>
    </source>
</evidence>
<dbReference type="PRINTS" id="PR01812">
    <property type="entry name" value="ANNEXINXXXI"/>
</dbReference>
<dbReference type="PANTHER" id="PTHR10502:SF122">
    <property type="entry name" value="ANNEXIN A9"/>
    <property type="match status" value="1"/>
</dbReference>
<sequence>MVEGALGFLSPAPRPGRQEPRSPGPREPAVSFACCSALTASGRAVVVASPAPLAAKGQGLGNWGPERPPSPGDLGAWCPAHGEHPARFPLLTLLIRSHPCIPSPSFTDRNARPHRLPRRVGRAGIPSGTWAGMPCWFLCPTRTRIHIGSDLAAADTGAAGEGDGSKGKESAVGVQAPVLRNLGGLPGPCHLLLPSFPKPACTMSVSSGEMGPSLTQEILSHLGLVNKPAAWGTLGTLRTFLSFSVDKDVQRLLRAITGRGVDQGAILEVLTNRSREQRQLISQAFRERTQQDLLKSLRVALSGNLEWIVVALLQPLAQSDAQELRKALKGSGSAEDVAVEILATRAPPQLQECLAAYKHSFQVDAEEDIKSETSSILQDLLLALAKGGRDSYSGIIDYNLAEQDVQESMAGSFLHPRHYGKWKARGSRSSPSAILSTSFEWRTGRALEEAVRDRFHGDAQVALLSLASVVRNTPLYFADKLHRALQETEPNYQVLMRILVSRNETDLLSIRAEFKKKFGESLYSSLQRAVKGDCRPALLALCRAEDL</sequence>
<dbReference type="Proteomes" id="UP000694906">
    <property type="component" value="Unplaced"/>
</dbReference>
<comment type="domain">
    <text evidence="4">A pair of annexin repeats may form one binding site for calcium and phospholipid.</text>
</comment>
<dbReference type="CTD" id="8416"/>
<dbReference type="InterPro" id="IPR018502">
    <property type="entry name" value="Annexin_repeat"/>
</dbReference>
<dbReference type="FunFam" id="1.10.220.10:FF:000017">
    <property type="entry name" value="Annexin"/>
    <property type="match status" value="1"/>
</dbReference>
<dbReference type="GO" id="GO:0001786">
    <property type="term" value="F:phosphatidylserine binding"/>
    <property type="evidence" value="ECO:0007669"/>
    <property type="project" value="TreeGrafter"/>
</dbReference>
<dbReference type="GO" id="GO:0005737">
    <property type="term" value="C:cytoplasm"/>
    <property type="evidence" value="ECO:0007669"/>
    <property type="project" value="TreeGrafter"/>
</dbReference>
<dbReference type="InterPro" id="IPR037104">
    <property type="entry name" value="Annexin_sf"/>
</dbReference>
<dbReference type="PROSITE" id="PS51897">
    <property type="entry name" value="ANNEXIN_2"/>
    <property type="match status" value="3"/>
</dbReference>
<keyword evidence="4" id="KW-0106">Calcium</keyword>
<dbReference type="GO" id="GO:0005886">
    <property type="term" value="C:plasma membrane"/>
    <property type="evidence" value="ECO:0007669"/>
    <property type="project" value="TreeGrafter"/>
</dbReference>
<evidence type="ECO:0000256" key="4">
    <source>
        <dbReference type="RuleBase" id="RU003540"/>
    </source>
</evidence>
<accession>A0AAX6R279</accession>
<dbReference type="Gene3D" id="1.10.220.10">
    <property type="entry name" value="Annexin"/>
    <property type="match status" value="3"/>
</dbReference>
<dbReference type="PANTHER" id="PTHR10502">
    <property type="entry name" value="ANNEXIN"/>
    <property type="match status" value="1"/>
</dbReference>
<keyword evidence="4" id="KW-0111">Calcium/phospholipid-binding</keyword>
<evidence type="ECO:0000313" key="6">
    <source>
        <dbReference type="Proteomes" id="UP000694906"/>
    </source>
</evidence>
<dbReference type="GO" id="GO:0012506">
    <property type="term" value="C:vesicle membrane"/>
    <property type="evidence" value="ECO:0007669"/>
    <property type="project" value="TreeGrafter"/>
</dbReference>
<dbReference type="GO" id="GO:0005509">
    <property type="term" value="F:calcium ion binding"/>
    <property type="evidence" value="ECO:0007669"/>
    <property type="project" value="InterPro"/>
</dbReference>
<dbReference type="SUPFAM" id="SSF47874">
    <property type="entry name" value="Annexin"/>
    <property type="match status" value="1"/>
</dbReference>
<dbReference type="InterPro" id="IPR009116">
    <property type="entry name" value="ANX9"/>
</dbReference>
<feature type="region of interest" description="Disordered" evidence="5">
    <location>
        <begin position="1"/>
        <end position="28"/>
    </location>
</feature>
<dbReference type="InterPro" id="IPR018252">
    <property type="entry name" value="Annexin_repeat_CS"/>
</dbReference>
<gene>
    <name evidence="7" type="primary">Anxa9</name>
</gene>
<dbReference type="PROSITE" id="PS00223">
    <property type="entry name" value="ANNEXIN_1"/>
    <property type="match status" value="1"/>
</dbReference>
<organism evidence="6 7">
    <name type="scientific">Heterocephalus glaber</name>
    <name type="common">Naked mole rat</name>
    <dbReference type="NCBI Taxonomy" id="10181"/>
    <lineage>
        <taxon>Eukaryota</taxon>
        <taxon>Metazoa</taxon>
        <taxon>Chordata</taxon>
        <taxon>Craniata</taxon>
        <taxon>Vertebrata</taxon>
        <taxon>Euteleostomi</taxon>
        <taxon>Mammalia</taxon>
        <taxon>Eutheria</taxon>
        <taxon>Euarchontoglires</taxon>
        <taxon>Glires</taxon>
        <taxon>Rodentia</taxon>
        <taxon>Hystricomorpha</taxon>
        <taxon>Bathyergidae</taxon>
        <taxon>Heterocephalus</taxon>
    </lineage>
</organism>
<dbReference type="RefSeq" id="XP_012930939.1">
    <property type="nucleotide sequence ID" value="XM_013075485.2"/>
</dbReference>
<dbReference type="InterPro" id="IPR001464">
    <property type="entry name" value="Annexin"/>
</dbReference>
<dbReference type="PRINTS" id="PR00196">
    <property type="entry name" value="ANNEXIN"/>
</dbReference>
<reference evidence="7" key="1">
    <citation type="submission" date="2025-08" db="UniProtKB">
        <authorList>
            <consortium name="RefSeq"/>
        </authorList>
    </citation>
    <scope>IDENTIFICATION</scope>
</reference>
<evidence type="ECO:0000256" key="2">
    <source>
        <dbReference type="ARBA" id="ARBA00022737"/>
    </source>
</evidence>
<evidence type="ECO:0000256" key="5">
    <source>
        <dbReference type="SAM" id="MobiDB-lite"/>
    </source>
</evidence>
<comment type="similarity">
    <text evidence="1 4">Belongs to the annexin family.</text>
</comment>
<dbReference type="SMART" id="SM00335">
    <property type="entry name" value="ANX"/>
    <property type="match status" value="3"/>
</dbReference>
<evidence type="ECO:0000256" key="1">
    <source>
        <dbReference type="ARBA" id="ARBA00007831"/>
    </source>
</evidence>
<proteinExistence type="inferred from homology"/>
<name>A0AAX6R279_HETGA</name>
<dbReference type="GeneID" id="101713362"/>
<dbReference type="AlphaFoldDB" id="A0AAX6R279"/>
<dbReference type="FunFam" id="1.10.220.10:FF:000001">
    <property type="entry name" value="Annexin"/>
    <property type="match status" value="1"/>
</dbReference>
<dbReference type="GO" id="GO:0005634">
    <property type="term" value="C:nucleus"/>
    <property type="evidence" value="ECO:0007669"/>
    <property type="project" value="TreeGrafter"/>
</dbReference>
<dbReference type="GO" id="GO:0005544">
    <property type="term" value="F:calcium-dependent phospholipid binding"/>
    <property type="evidence" value="ECO:0007669"/>
    <property type="project" value="UniProtKB-KW"/>
</dbReference>